<evidence type="ECO:0000313" key="2">
    <source>
        <dbReference type="Proteomes" id="UP000005239"/>
    </source>
</evidence>
<proteinExistence type="predicted"/>
<dbReference type="AlphaFoldDB" id="A0A2A6BRI8"/>
<name>A0A2A6BRI8_PRIPA</name>
<accession>A0A2A6BRI8</accession>
<evidence type="ECO:0000313" key="1">
    <source>
        <dbReference type="EnsemblMetazoa" id="PPA41897.1"/>
    </source>
</evidence>
<gene>
    <name evidence="1" type="primary">WBGene00280266</name>
</gene>
<dbReference type="Proteomes" id="UP000005239">
    <property type="component" value="Unassembled WGS sequence"/>
</dbReference>
<organism evidence="1 2">
    <name type="scientific">Pristionchus pacificus</name>
    <name type="common">Parasitic nematode worm</name>
    <dbReference type="NCBI Taxonomy" id="54126"/>
    <lineage>
        <taxon>Eukaryota</taxon>
        <taxon>Metazoa</taxon>
        <taxon>Ecdysozoa</taxon>
        <taxon>Nematoda</taxon>
        <taxon>Chromadorea</taxon>
        <taxon>Rhabditida</taxon>
        <taxon>Rhabditina</taxon>
        <taxon>Diplogasteromorpha</taxon>
        <taxon>Diplogasteroidea</taxon>
        <taxon>Neodiplogasteridae</taxon>
        <taxon>Pristionchus</taxon>
    </lineage>
</organism>
<reference evidence="2" key="1">
    <citation type="journal article" date="2008" name="Nat. Genet.">
        <title>The Pristionchus pacificus genome provides a unique perspective on nematode lifestyle and parasitism.</title>
        <authorList>
            <person name="Dieterich C."/>
            <person name="Clifton S.W."/>
            <person name="Schuster L.N."/>
            <person name="Chinwalla A."/>
            <person name="Delehaunty K."/>
            <person name="Dinkelacker I."/>
            <person name="Fulton L."/>
            <person name="Fulton R."/>
            <person name="Godfrey J."/>
            <person name="Minx P."/>
            <person name="Mitreva M."/>
            <person name="Roeseler W."/>
            <person name="Tian H."/>
            <person name="Witte H."/>
            <person name="Yang S.P."/>
            <person name="Wilson R.K."/>
            <person name="Sommer R.J."/>
        </authorList>
    </citation>
    <scope>NUCLEOTIDE SEQUENCE [LARGE SCALE GENOMIC DNA]</scope>
    <source>
        <strain evidence="2">PS312</strain>
    </source>
</reference>
<protein>
    <submittedName>
        <fullName evidence="1">Uncharacterized protein</fullName>
    </submittedName>
</protein>
<keyword evidence="2" id="KW-1185">Reference proteome</keyword>
<accession>A0A8R1Z0P2</accession>
<dbReference type="EnsemblMetazoa" id="PPA41897.1">
    <property type="protein sequence ID" value="PPA41897.1"/>
    <property type="gene ID" value="WBGene00280266"/>
</dbReference>
<reference evidence="1" key="2">
    <citation type="submission" date="2022-06" db="UniProtKB">
        <authorList>
            <consortium name="EnsemblMetazoa"/>
        </authorList>
    </citation>
    <scope>IDENTIFICATION</scope>
    <source>
        <strain evidence="1">PS312</strain>
    </source>
</reference>
<sequence>MGVFLIALMSPILDDLGVNWGMGVLDVARSAGVEREGGGMGRGLGKRMGSPSYLCSPLFNLSSDDILPLCHLASLPRRSGQFLGGVLGGVHAGVVVCQTTTIPVQLLRTGD</sequence>